<name>A0A0F9A8V9_9ZZZZ</name>
<accession>A0A0F9A8V9</accession>
<comment type="caution">
    <text evidence="1">The sequence shown here is derived from an EMBL/GenBank/DDBJ whole genome shotgun (WGS) entry which is preliminary data.</text>
</comment>
<gene>
    <name evidence="1" type="ORF">LCGC14_2878760</name>
</gene>
<proteinExistence type="predicted"/>
<dbReference type="EMBL" id="LAZR01056086">
    <property type="protein sequence ID" value="KKK74939.1"/>
    <property type="molecule type" value="Genomic_DNA"/>
</dbReference>
<sequence>MASREGFNLGTRLGWGALWRALRFRSRYIPWRYVWRDTLGRYICWSVGHTKKTFHTEDRHGLPVDICYRCFQEVE</sequence>
<protein>
    <submittedName>
        <fullName evidence="1">Uncharacterized protein</fullName>
    </submittedName>
</protein>
<organism evidence="1">
    <name type="scientific">marine sediment metagenome</name>
    <dbReference type="NCBI Taxonomy" id="412755"/>
    <lineage>
        <taxon>unclassified sequences</taxon>
        <taxon>metagenomes</taxon>
        <taxon>ecological metagenomes</taxon>
    </lineage>
</organism>
<evidence type="ECO:0000313" key="1">
    <source>
        <dbReference type="EMBL" id="KKK74939.1"/>
    </source>
</evidence>
<reference evidence="1" key="1">
    <citation type="journal article" date="2015" name="Nature">
        <title>Complex archaea that bridge the gap between prokaryotes and eukaryotes.</title>
        <authorList>
            <person name="Spang A."/>
            <person name="Saw J.H."/>
            <person name="Jorgensen S.L."/>
            <person name="Zaremba-Niedzwiedzka K."/>
            <person name="Martijn J."/>
            <person name="Lind A.E."/>
            <person name="van Eijk R."/>
            <person name="Schleper C."/>
            <person name="Guy L."/>
            <person name="Ettema T.J."/>
        </authorList>
    </citation>
    <scope>NUCLEOTIDE SEQUENCE</scope>
</reference>
<dbReference type="AlphaFoldDB" id="A0A0F9A8V9"/>